<dbReference type="Gene3D" id="3.40.50.300">
    <property type="entry name" value="P-loop containing nucleotide triphosphate hydrolases"/>
    <property type="match status" value="1"/>
</dbReference>
<dbReference type="Pfam" id="PF00005">
    <property type="entry name" value="ABC_tran"/>
    <property type="match status" value="1"/>
</dbReference>
<dbReference type="OrthoDB" id="9806726at2"/>
<dbReference type="AlphaFoldDB" id="A0A5C2H4L4"/>
<name>A0A5C2H4L4_9BACT</name>
<evidence type="ECO:0000256" key="4">
    <source>
        <dbReference type="ARBA" id="ARBA00022840"/>
    </source>
</evidence>
<dbReference type="InterPro" id="IPR003439">
    <property type="entry name" value="ABC_transporter-like_ATP-bd"/>
</dbReference>
<dbReference type="PROSITE" id="PS00211">
    <property type="entry name" value="ABC_TRANSPORTER_1"/>
    <property type="match status" value="1"/>
</dbReference>
<evidence type="ECO:0000256" key="3">
    <source>
        <dbReference type="ARBA" id="ARBA00022741"/>
    </source>
</evidence>
<dbReference type="SMART" id="SM00382">
    <property type="entry name" value="AAA"/>
    <property type="match status" value="1"/>
</dbReference>
<dbReference type="InterPro" id="IPR027417">
    <property type="entry name" value="P-loop_NTPase"/>
</dbReference>
<evidence type="ECO:0000256" key="2">
    <source>
        <dbReference type="ARBA" id="ARBA00022448"/>
    </source>
</evidence>
<dbReference type="InterPro" id="IPR003593">
    <property type="entry name" value="AAA+_ATPase"/>
</dbReference>
<dbReference type="GO" id="GO:0016887">
    <property type="term" value="F:ATP hydrolysis activity"/>
    <property type="evidence" value="ECO:0007669"/>
    <property type="project" value="InterPro"/>
</dbReference>
<accession>A0A5C2H4L4</accession>
<dbReference type="InterPro" id="IPR017871">
    <property type="entry name" value="ABC_transporter-like_CS"/>
</dbReference>
<protein>
    <submittedName>
        <fullName evidence="5">Metal ion ABC transporter, ATP-binding protein</fullName>
    </submittedName>
</protein>
<reference evidence="5 6" key="2">
    <citation type="submission" date="2019-09" db="EMBL/GenBank/DDBJ databases">
        <title>Complete genome sequencing of four Arcobacter species reveals a diverse suite of mobile elements.</title>
        <authorList>
            <person name="Miller W.G."/>
            <person name="Yee E."/>
            <person name="Bono J.L."/>
        </authorList>
    </citation>
    <scope>NUCLEOTIDE SEQUENCE [LARGE SCALE GENOMIC DNA]</scope>
    <source>
        <strain evidence="5 6">LMG 26638</strain>
    </source>
</reference>
<evidence type="ECO:0000313" key="6">
    <source>
        <dbReference type="Proteomes" id="UP000322726"/>
    </source>
</evidence>
<reference evidence="6" key="1">
    <citation type="submission" date="2019-09" db="EMBL/GenBank/DDBJ databases">
        <title>Complete genome sequencing of four Arcobacter species reveals a diverse suite of mobile elements.</title>
        <authorList>
            <person name="On S.L.W."/>
            <person name="Miller W.G."/>
            <person name="Biggs P."/>
            <person name="Cornelius A."/>
            <person name="Vandamme P."/>
        </authorList>
    </citation>
    <scope>NUCLEOTIDE SEQUENCE [LARGE SCALE GENOMIC DNA]</scope>
    <source>
        <strain evidence="6">LMG 26638</strain>
    </source>
</reference>
<dbReference type="PANTHER" id="PTHR42734:SF17">
    <property type="entry name" value="METAL TRANSPORT SYSTEM ATP-BINDING PROTEIN TM_0124-RELATED"/>
    <property type="match status" value="1"/>
</dbReference>
<dbReference type="PANTHER" id="PTHR42734">
    <property type="entry name" value="METAL TRANSPORT SYSTEM ATP-BINDING PROTEIN TM_0124-RELATED"/>
    <property type="match status" value="1"/>
</dbReference>
<dbReference type="RefSeq" id="WP_130232679.1">
    <property type="nucleotide sequence ID" value="NZ_BMEF01000002.1"/>
</dbReference>
<organism evidence="5 6">
    <name type="scientific">Malaciobacter pacificus</name>
    <dbReference type="NCBI Taxonomy" id="1080223"/>
    <lineage>
        <taxon>Bacteria</taxon>
        <taxon>Pseudomonadati</taxon>
        <taxon>Campylobacterota</taxon>
        <taxon>Epsilonproteobacteria</taxon>
        <taxon>Campylobacterales</taxon>
        <taxon>Arcobacteraceae</taxon>
        <taxon>Malaciobacter</taxon>
    </lineage>
</organism>
<dbReference type="EMBL" id="CP035928">
    <property type="protein sequence ID" value="QEP33723.1"/>
    <property type="molecule type" value="Genomic_DNA"/>
</dbReference>
<keyword evidence="4 5" id="KW-0067">ATP-binding</keyword>
<keyword evidence="3" id="KW-0547">Nucleotide-binding</keyword>
<dbReference type="SUPFAM" id="SSF52540">
    <property type="entry name" value="P-loop containing nucleoside triphosphate hydrolases"/>
    <property type="match status" value="1"/>
</dbReference>
<dbReference type="FunFam" id="3.40.50.300:FF:000134">
    <property type="entry name" value="Iron-enterobactin ABC transporter ATP-binding protein"/>
    <property type="match status" value="1"/>
</dbReference>
<dbReference type="PROSITE" id="PS50893">
    <property type="entry name" value="ABC_TRANSPORTER_2"/>
    <property type="match status" value="1"/>
</dbReference>
<reference evidence="5 6" key="3">
    <citation type="submission" date="2019-09" db="EMBL/GenBank/DDBJ databases">
        <title>Taxonomic note: a critical rebuttal of the proposed division of the genus Arcobacter into six genera, emended descriptions of Arcobacter anaerophilus and the genus Arcobacter, and an assessment of genus-level boundaries for Epsilonproteobacteria using in silico genomic comparator tools.</title>
        <authorList>
            <person name="On S.L.W."/>
            <person name="Miller W.G."/>
            <person name="Biggs P."/>
            <person name="Cornelius A."/>
            <person name="Vandamme P."/>
        </authorList>
    </citation>
    <scope>NUCLEOTIDE SEQUENCE [LARGE SCALE GENOMIC DNA]</scope>
    <source>
        <strain evidence="5 6">LMG 26638</strain>
    </source>
</reference>
<gene>
    <name evidence="5" type="ORF">APAC_0573</name>
</gene>
<evidence type="ECO:0000313" key="5">
    <source>
        <dbReference type="EMBL" id="QEP33723.1"/>
    </source>
</evidence>
<proteinExistence type="inferred from homology"/>
<dbReference type="CDD" id="cd03235">
    <property type="entry name" value="ABC_Metallic_Cations"/>
    <property type="match status" value="1"/>
</dbReference>
<dbReference type="GO" id="GO:0005524">
    <property type="term" value="F:ATP binding"/>
    <property type="evidence" value="ECO:0007669"/>
    <property type="project" value="UniProtKB-KW"/>
</dbReference>
<dbReference type="InterPro" id="IPR050153">
    <property type="entry name" value="Metal_Ion_Import_ABC"/>
</dbReference>
<comment type="similarity">
    <text evidence="1">Belongs to the ABC transporter superfamily.</text>
</comment>
<keyword evidence="2" id="KW-0813">Transport</keyword>
<dbReference type="KEGG" id="apai:APAC_0573"/>
<evidence type="ECO:0000256" key="1">
    <source>
        <dbReference type="ARBA" id="ARBA00005417"/>
    </source>
</evidence>
<dbReference type="Proteomes" id="UP000322726">
    <property type="component" value="Chromosome"/>
</dbReference>
<sequence length="246" mass="27280">MKLIEIENLSYKYQKQNVLENVNLSIDNDDFLAIIGPNGGGKSTLLKLVLGLLKPQNGKVNKNIKNDKIGYVPQNTNLNTDFPITALEVVLMGHVSKQKRIFGYSSHDKSCAMNSLKQVGMEEFANSKIGDLSGGQRQRVFIARALCSTPQILLLDEPTASIDVKGQKEIYELLKELNKSICIVVVSHDISVLLNYAKNVAHVNKNLVYHKLDQVTNNVSANDEHLCEVELLAALGKTQVCCNHEH</sequence>
<keyword evidence="6" id="KW-1185">Reference proteome</keyword>